<dbReference type="InterPro" id="IPR009637">
    <property type="entry name" value="GPR107/GPR108-like"/>
</dbReference>
<organism evidence="3 4">
    <name type="scientific">Tritrichomonas musculus</name>
    <dbReference type="NCBI Taxonomy" id="1915356"/>
    <lineage>
        <taxon>Eukaryota</taxon>
        <taxon>Metamonada</taxon>
        <taxon>Parabasalia</taxon>
        <taxon>Tritrichomonadida</taxon>
        <taxon>Tritrichomonadidae</taxon>
        <taxon>Tritrichomonas</taxon>
    </lineage>
</organism>
<feature type="transmembrane region" description="Helical" evidence="1">
    <location>
        <begin position="209"/>
        <end position="227"/>
    </location>
</feature>
<feature type="transmembrane region" description="Helical" evidence="1">
    <location>
        <begin position="360"/>
        <end position="376"/>
    </location>
</feature>
<evidence type="ECO:0008006" key="5">
    <source>
        <dbReference type="Google" id="ProtNLM"/>
    </source>
</evidence>
<keyword evidence="4" id="KW-1185">Reference proteome</keyword>
<proteinExistence type="predicted"/>
<feature type="transmembrane region" description="Helical" evidence="1">
    <location>
        <begin position="170"/>
        <end position="189"/>
    </location>
</feature>
<feature type="signal peptide" evidence="2">
    <location>
        <begin position="1"/>
        <end position="15"/>
    </location>
</feature>
<keyword evidence="2" id="KW-0732">Signal</keyword>
<evidence type="ECO:0000256" key="2">
    <source>
        <dbReference type="SAM" id="SignalP"/>
    </source>
</evidence>
<evidence type="ECO:0000256" key="1">
    <source>
        <dbReference type="SAM" id="Phobius"/>
    </source>
</evidence>
<dbReference type="PANTHER" id="PTHR21229">
    <property type="entry name" value="LUNG SEVEN TRANSMEMBRANE RECEPTOR"/>
    <property type="match status" value="1"/>
</dbReference>
<protein>
    <recommendedName>
        <fullName evidence="5">Intimal thickness related receptor IRP domain-containing protein</fullName>
    </recommendedName>
</protein>
<reference evidence="3 4" key="1">
    <citation type="submission" date="2024-04" db="EMBL/GenBank/DDBJ databases">
        <title>Tritrichomonas musculus Genome.</title>
        <authorList>
            <person name="Alves-Ferreira E."/>
            <person name="Grigg M."/>
            <person name="Lorenzi H."/>
            <person name="Galac M."/>
        </authorList>
    </citation>
    <scope>NUCLEOTIDE SEQUENCE [LARGE SCALE GENOMIC DNA]</scope>
    <source>
        <strain evidence="3 4">EAF2021</strain>
    </source>
</reference>
<keyword evidence="1" id="KW-0812">Transmembrane</keyword>
<feature type="transmembrane region" description="Helical" evidence="1">
    <location>
        <begin position="264"/>
        <end position="283"/>
    </location>
</feature>
<comment type="caution">
    <text evidence="3">The sequence shown here is derived from an EMBL/GenBank/DDBJ whole genome shotgun (WGS) entry which is preliminary data.</text>
</comment>
<feature type="transmembrane region" description="Helical" evidence="1">
    <location>
        <begin position="239"/>
        <end position="258"/>
    </location>
</feature>
<feature type="transmembrane region" description="Helical" evidence="1">
    <location>
        <begin position="139"/>
        <end position="158"/>
    </location>
</feature>
<keyword evidence="1" id="KW-1133">Transmembrane helix</keyword>
<evidence type="ECO:0000313" key="4">
    <source>
        <dbReference type="Proteomes" id="UP001470230"/>
    </source>
</evidence>
<feature type="chain" id="PRO_5046892696" description="Intimal thickness related receptor IRP domain-containing protein" evidence="2">
    <location>
        <begin position="16"/>
        <end position="467"/>
    </location>
</feature>
<name>A0ABR2KA26_9EUKA</name>
<sequence length="467" mass="53915">MVIFLILLCLKSWYAINSDSQSISLPAYTFQIGGKFNISLNNARANSVYIGLCTKEEFKTIQSIQNLDDKLCSTTNQVVNISKIVSIKDSFGYFHGNISVPGTYKTIFYTCRQTFSKYEISVIFQNPLSYLSADIQPCLILKPIILGIFGVLLILWIINWANNFTIRNFLHLFITISIFLNLACQIIEFFETRHKDKYNSHTILTEIKIFITLISKVTLFSVLLMASKGWKILTDSIKKIQIFTCFLLSFLTVLPLTLIQNYSLLNYEIPVMLISAFFMALFLRELLSSINRAIINVYGHLLVISQSGIDPTTTPIYYKSKMFYALSWSLIIYFLFISLRMIISQIFFIPYWTLELSKEVLDILVFSTIMWFFRLRKKQMDDYTMFTNTPSPDEKPIELTNNQVKSFKAKISAFLTGTRKWETGDALPLQPIVMEKLTDRHIEAKNKKKIKATQIDNEVDSIENTLL</sequence>
<keyword evidence="1" id="KW-0472">Membrane</keyword>
<evidence type="ECO:0000313" key="3">
    <source>
        <dbReference type="EMBL" id="KAK8887688.1"/>
    </source>
</evidence>
<dbReference type="Proteomes" id="UP001470230">
    <property type="component" value="Unassembled WGS sequence"/>
</dbReference>
<gene>
    <name evidence="3" type="ORF">M9Y10_038741</name>
</gene>
<accession>A0ABR2KA26</accession>
<dbReference type="EMBL" id="JAPFFF010000006">
    <property type="protein sequence ID" value="KAK8887688.1"/>
    <property type="molecule type" value="Genomic_DNA"/>
</dbReference>
<feature type="transmembrane region" description="Helical" evidence="1">
    <location>
        <begin position="323"/>
        <end position="348"/>
    </location>
</feature>